<evidence type="ECO:0000313" key="2">
    <source>
        <dbReference type="EMBL" id="MFD1543705.1"/>
    </source>
</evidence>
<reference evidence="3" key="1">
    <citation type="journal article" date="2019" name="Int. J. Syst. Evol. Microbiol.">
        <title>The Global Catalogue of Microorganisms (GCM) 10K type strain sequencing project: providing services to taxonomists for standard genome sequencing and annotation.</title>
        <authorList>
            <consortium name="The Broad Institute Genomics Platform"/>
            <consortium name="The Broad Institute Genome Sequencing Center for Infectious Disease"/>
            <person name="Wu L."/>
            <person name="Ma J."/>
        </authorList>
    </citation>
    <scope>NUCLEOTIDE SEQUENCE [LARGE SCALE GENOMIC DNA]</scope>
    <source>
        <strain evidence="3">CGMCC 1.15399</strain>
    </source>
</reference>
<keyword evidence="1" id="KW-1133">Transmembrane helix</keyword>
<accession>A0ABW4GM51</accession>
<feature type="transmembrane region" description="Helical" evidence="1">
    <location>
        <begin position="6"/>
        <end position="24"/>
    </location>
</feature>
<gene>
    <name evidence="2" type="ORF">ACFSJ0_42145</name>
</gene>
<sequence length="280" mass="30659">MNAAARAGLVGAVVGLVQFVILYWRRDDIGSLDAMALIVLPYGLGFFLSWWGRLPRWWGVATMGPAITAVFLLANIFVLRIPEITDLGDWQTALCLMALGATAYLAAGGIFMPVHWGLRGLLIAGVAAVYLAVWSAPDVIADAARANRLSRAEVPLIAPTLPDHRLVYLDYVGGRLELSYEGQDDRSRVDVSVGPESTASLKAACRKSDPWDDIQEYEKCRRVPPGVWLRSGEYGKIIFATYGDALVRIESPTMSEKELIAVLDTFHPVEAEELARLDEG</sequence>
<keyword evidence="1" id="KW-0812">Transmembrane</keyword>
<dbReference type="EMBL" id="JBHUCM010000039">
    <property type="protein sequence ID" value="MFD1543705.1"/>
    <property type="molecule type" value="Genomic_DNA"/>
</dbReference>
<feature type="transmembrane region" description="Helical" evidence="1">
    <location>
        <begin position="31"/>
        <end position="51"/>
    </location>
</feature>
<comment type="caution">
    <text evidence="2">The sequence shown here is derived from an EMBL/GenBank/DDBJ whole genome shotgun (WGS) entry which is preliminary data.</text>
</comment>
<keyword evidence="1" id="KW-0472">Membrane</keyword>
<feature type="transmembrane region" description="Helical" evidence="1">
    <location>
        <begin position="57"/>
        <end position="81"/>
    </location>
</feature>
<dbReference type="Proteomes" id="UP001597097">
    <property type="component" value="Unassembled WGS sequence"/>
</dbReference>
<feature type="transmembrane region" description="Helical" evidence="1">
    <location>
        <begin position="93"/>
        <end position="114"/>
    </location>
</feature>
<proteinExistence type="predicted"/>
<protein>
    <submittedName>
        <fullName evidence="2">Uncharacterized protein</fullName>
    </submittedName>
</protein>
<dbReference type="RefSeq" id="WP_219539274.1">
    <property type="nucleotide sequence ID" value="NZ_JAHKRM010000057.1"/>
</dbReference>
<feature type="transmembrane region" description="Helical" evidence="1">
    <location>
        <begin position="120"/>
        <end position="141"/>
    </location>
</feature>
<name>A0ABW4GM51_9ACTN</name>
<organism evidence="2 3">
    <name type="scientific">Nonomuraea guangzhouensis</name>
    <dbReference type="NCBI Taxonomy" id="1291555"/>
    <lineage>
        <taxon>Bacteria</taxon>
        <taxon>Bacillati</taxon>
        <taxon>Actinomycetota</taxon>
        <taxon>Actinomycetes</taxon>
        <taxon>Streptosporangiales</taxon>
        <taxon>Streptosporangiaceae</taxon>
        <taxon>Nonomuraea</taxon>
    </lineage>
</organism>
<evidence type="ECO:0000313" key="3">
    <source>
        <dbReference type="Proteomes" id="UP001597097"/>
    </source>
</evidence>
<evidence type="ECO:0000256" key="1">
    <source>
        <dbReference type="SAM" id="Phobius"/>
    </source>
</evidence>
<keyword evidence="3" id="KW-1185">Reference proteome</keyword>